<feature type="compositionally biased region" description="Polar residues" evidence="6">
    <location>
        <begin position="814"/>
        <end position="823"/>
    </location>
</feature>
<reference evidence="7" key="1">
    <citation type="journal article" date="2023" name="Genome Biol. Evol.">
        <title>First Whole Genome Sequence and Flow Cytometry Genome Size Data for the Lichen-Forming Fungus Ramalina farinacea (Ascomycota).</title>
        <authorList>
            <person name="Llewellyn T."/>
            <person name="Mian S."/>
            <person name="Hill R."/>
            <person name="Leitch I.J."/>
            <person name="Gaya E."/>
        </authorList>
    </citation>
    <scope>NUCLEOTIDE SEQUENCE</scope>
    <source>
        <strain evidence="7">LIQ254RAFAR</strain>
    </source>
</reference>
<dbReference type="PANTHER" id="PTHR15651:SF7">
    <property type="entry name" value="ARMADILLO REPEAT-CONTAINING PROTEIN 8"/>
    <property type="match status" value="1"/>
</dbReference>
<keyword evidence="8" id="KW-1185">Reference proteome</keyword>
<keyword evidence="4" id="KW-0677">Repeat</keyword>
<dbReference type="Proteomes" id="UP001161017">
    <property type="component" value="Unassembled WGS sequence"/>
</dbReference>
<dbReference type="InterPro" id="IPR011989">
    <property type="entry name" value="ARM-like"/>
</dbReference>
<dbReference type="AlphaFoldDB" id="A0AA43QK71"/>
<keyword evidence="3" id="KW-0963">Cytoplasm</keyword>
<evidence type="ECO:0000256" key="4">
    <source>
        <dbReference type="ARBA" id="ARBA00022737"/>
    </source>
</evidence>
<evidence type="ECO:0000256" key="2">
    <source>
        <dbReference type="ARBA" id="ARBA00004496"/>
    </source>
</evidence>
<comment type="caution">
    <text evidence="7">The sequence shown here is derived from an EMBL/GenBank/DDBJ whole genome shotgun (WGS) entry which is preliminary data.</text>
</comment>
<name>A0AA43QK71_9LECA</name>
<dbReference type="GO" id="GO:0005737">
    <property type="term" value="C:cytoplasm"/>
    <property type="evidence" value="ECO:0007669"/>
    <property type="project" value="UniProtKB-SubCell"/>
</dbReference>
<evidence type="ECO:0000256" key="3">
    <source>
        <dbReference type="ARBA" id="ARBA00022490"/>
    </source>
</evidence>
<dbReference type="Gene3D" id="1.25.10.10">
    <property type="entry name" value="Leucine-rich Repeat Variant"/>
    <property type="match status" value="3"/>
</dbReference>
<evidence type="ECO:0000256" key="1">
    <source>
        <dbReference type="ARBA" id="ARBA00004123"/>
    </source>
</evidence>
<evidence type="ECO:0000313" key="8">
    <source>
        <dbReference type="Proteomes" id="UP001161017"/>
    </source>
</evidence>
<accession>A0AA43QK71</accession>
<dbReference type="GO" id="GO:0043161">
    <property type="term" value="P:proteasome-mediated ubiquitin-dependent protein catabolic process"/>
    <property type="evidence" value="ECO:0007669"/>
    <property type="project" value="TreeGrafter"/>
</dbReference>
<gene>
    <name evidence="7" type="ORF">OHK93_007290</name>
</gene>
<dbReference type="GO" id="GO:0034657">
    <property type="term" value="C:GID complex"/>
    <property type="evidence" value="ECO:0007669"/>
    <property type="project" value="TreeGrafter"/>
</dbReference>
<keyword evidence="5" id="KW-0539">Nucleus</keyword>
<feature type="region of interest" description="Disordered" evidence="6">
    <location>
        <begin position="764"/>
        <end position="826"/>
    </location>
</feature>
<evidence type="ECO:0000256" key="5">
    <source>
        <dbReference type="ARBA" id="ARBA00023242"/>
    </source>
</evidence>
<dbReference type="PANTHER" id="PTHR15651">
    <property type="entry name" value="ARMADILLO REPEAT-CONTAINING PROTEIN 8"/>
    <property type="match status" value="1"/>
</dbReference>
<dbReference type="SUPFAM" id="SSF48371">
    <property type="entry name" value="ARM repeat"/>
    <property type="match status" value="2"/>
</dbReference>
<dbReference type="GO" id="GO:0005634">
    <property type="term" value="C:nucleus"/>
    <property type="evidence" value="ECO:0007669"/>
    <property type="project" value="UniProtKB-SubCell"/>
</dbReference>
<dbReference type="EMBL" id="JAPUFD010000006">
    <property type="protein sequence ID" value="MDI1488016.1"/>
    <property type="molecule type" value="Genomic_DNA"/>
</dbReference>
<proteinExistence type="predicted"/>
<evidence type="ECO:0000313" key="7">
    <source>
        <dbReference type="EMBL" id="MDI1488016.1"/>
    </source>
</evidence>
<dbReference type="InterPro" id="IPR016024">
    <property type="entry name" value="ARM-type_fold"/>
</dbReference>
<feature type="compositionally biased region" description="Basic and acidic residues" evidence="6">
    <location>
        <begin position="990"/>
        <end position="1001"/>
    </location>
</feature>
<sequence>MARPSTPPVLSDLQNASSSAAQVKALRQIKNELIGHELRKRYWIGCGILHPLVGILKLYRDRKRRAQNGASSELADHGESAQVQAIIILGCLAQGGPEFVQPIYASGVAPLLLDLLSPVDSSSVIITQSLRTLNYFANALNLCNIDDVEYLKNAEGLVSLLYTEKVLRNLAKIITDTARTETSYEHVTLVAGLVSKTCRTEHERQMLTDVSILDALASQLLPWIATTFLSAESFPAIHPNPRLGKCASLPSILKAIEIIISHSRRRAQRLLEVPVVRSVFHRMDEQVHAAYEEFIAHLPINQRNSVCPPTSAACVESLLPLTPIPRPRNGQTSSGHPPLDTIKASKSPWNMSMSTAIEPYSSEGLKHVQEDESPLVPWLMHIVRSFDEMSGLMAASLLATLQRLQLVKVNRDASLALLTIPSLVRMLDKNLKLSTNAVHLFEGAADDRRGERIQEEAPAIIAMLTDNNGRTQKAAIDAGVIKKLAGLLKETFGPASTSLSTMWSPDPPTDGMVAERDDKSTCMGAAGLSPKEHHILRLRETSLIALAAIASNVDEHRKMIIDTGVLPFIIRTMRAEPLKYKSQTNAAIARNDFMDRSICSVNYKHSVIAACGAVRTLSRSPQALRTSLMDAGLPEPLFDLLKSQDPDIRVQALAIVSNLLKDPSPLREPLLEGGIVATLCRNVHSDHLASRLNSLWGLKHLMSTDEVGLRLDCYQGLGGGSFLKQLIIYNGVMQGETQVDEGNITPIRMSTPNAAGERVDLLNAVDDESPESSQTPEDGDEDLNMSDSTGPLGKNESGLKGHTTSSQHHRITRSTKAPNTPQHHFTDAPDEFAIVQQGLDIIRNFMLLPNRPENVDQILRDMGQEDFFRILMAKLRPRGFNGFARDRRQPEGIGPIAHHPQPEIVVSVLYILVHIAASDPRHRNLLISQPKVLELVIPYLGHPDHAIRVPALWIVINLTVMDDSSDRSACRDRIRRLNELGFYDKIREMDSDPSQDAKERASTAMQLSTALRS</sequence>
<evidence type="ECO:0000256" key="6">
    <source>
        <dbReference type="SAM" id="MobiDB-lite"/>
    </source>
</evidence>
<feature type="region of interest" description="Disordered" evidence="6">
    <location>
        <begin position="990"/>
        <end position="1013"/>
    </location>
</feature>
<protein>
    <recommendedName>
        <fullName evidence="9">Armadillo repeat-containing protein 8</fullName>
    </recommendedName>
</protein>
<dbReference type="InterPro" id="IPR038739">
    <property type="entry name" value="ARMC8/Vid28"/>
</dbReference>
<organism evidence="7 8">
    <name type="scientific">Ramalina farinacea</name>
    <dbReference type="NCBI Taxonomy" id="258253"/>
    <lineage>
        <taxon>Eukaryota</taxon>
        <taxon>Fungi</taxon>
        <taxon>Dikarya</taxon>
        <taxon>Ascomycota</taxon>
        <taxon>Pezizomycotina</taxon>
        <taxon>Lecanoromycetes</taxon>
        <taxon>OSLEUM clade</taxon>
        <taxon>Lecanoromycetidae</taxon>
        <taxon>Lecanorales</taxon>
        <taxon>Lecanorineae</taxon>
        <taxon>Ramalinaceae</taxon>
        <taxon>Ramalina</taxon>
    </lineage>
</organism>
<evidence type="ECO:0008006" key="9">
    <source>
        <dbReference type="Google" id="ProtNLM"/>
    </source>
</evidence>
<feature type="compositionally biased region" description="Polar residues" evidence="6">
    <location>
        <begin position="1003"/>
        <end position="1013"/>
    </location>
</feature>
<dbReference type="InterPro" id="IPR000225">
    <property type="entry name" value="Armadillo"/>
</dbReference>
<comment type="subcellular location">
    <subcellularLocation>
        <location evidence="2">Cytoplasm</location>
    </subcellularLocation>
    <subcellularLocation>
        <location evidence="1">Nucleus</location>
    </subcellularLocation>
</comment>
<dbReference type="SMART" id="SM00185">
    <property type="entry name" value="ARM"/>
    <property type="match status" value="5"/>
</dbReference>